<feature type="transmembrane region" description="Helical" evidence="1">
    <location>
        <begin position="150"/>
        <end position="168"/>
    </location>
</feature>
<evidence type="ECO:0000256" key="1">
    <source>
        <dbReference type="SAM" id="Phobius"/>
    </source>
</evidence>
<keyword evidence="1" id="KW-1133">Transmembrane helix</keyword>
<keyword evidence="4" id="KW-1185">Reference proteome</keyword>
<feature type="transmembrane region" description="Helical" evidence="1">
    <location>
        <begin position="318"/>
        <end position="344"/>
    </location>
</feature>
<protein>
    <submittedName>
        <fullName evidence="3">DUF4401 domain-containing protein</fullName>
    </submittedName>
</protein>
<keyword evidence="1" id="KW-0812">Transmembrane</keyword>
<evidence type="ECO:0000313" key="3">
    <source>
        <dbReference type="EMBL" id="QEI07459.1"/>
    </source>
</evidence>
<feature type="transmembrane region" description="Helical" evidence="1">
    <location>
        <begin position="61"/>
        <end position="84"/>
    </location>
</feature>
<accession>A0A5C0AYC3</accession>
<keyword evidence="1" id="KW-0472">Membrane</keyword>
<organism evidence="3 4">
    <name type="scientific">Pigmentiphaga aceris</name>
    <dbReference type="NCBI Taxonomy" id="1940612"/>
    <lineage>
        <taxon>Bacteria</taxon>
        <taxon>Pseudomonadati</taxon>
        <taxon>Pseudomonadota</taxon>
        <taxon>Betaproteobacteria</taxon>
        <taxon>Burkholderiales</taxon>
        <taxon>Alcaligenaceae</taxon>
        <taxon>Pigmentiphaga</taxon>
    </lineage>
</organism>
<reference evidence="3 4" key="1">
    <citation type="submission" date="2019-08" db="EMBL/GenBank/DDBJ databases">
        <title>Amphibian skin-associated Pigmentiphaga: genome sequence and occurrence across geography and hosts.</title>
        <authorList>
            <person name="Bletz M.C."/>
            <person name="Bunk B."/>
            <person name="Sproeer C."/>
            <person name="Biwer P."/>
            <person name="Reiter S."/>
            <person name="Rabemananjara F.C.E."/>
            <person name="Schulz S."/>
            <person name="Overmann J."/>
            <person name="Vences M."/>
        </authorList>
    </citation>
    <scope>NUCLEOTIDE SEQUENCE [LARGE SCALE GENOMIC DNA]</scope>
    <source>
        <strain evidence="3 4">Mada1488</strain>
    </source>
</reference>
<dbReference type="Proteomes" id="UP000325161">
    <property type="component" value="Chromosome"/>
</dbReference>
<evidence type="ECO:0000313" key="4">
    <source>
        <dbReference type="Proteomes" id="UP000325161"/>
    </source>
</evidence>
<feature type="transmembrane region" description="Helical" evidence="1">
    <location>
        <begin position="120"/>
        <end position="144"/>
    </location>
</feature>
<dbReference type="KEGG" id="pacr:FXN63_17650"/>
<sequence length="400" mass="42832">MMGDTSKAAMHEKSPETAIEATLEATREAAHARDLALWQRLHAAGLVKSPSMPDPRSETPWFLRAITGAAAWLAALLLTIALGFMMFDSFSKMPETGFAAVGAMIALSAGVCMRANLGTFLLQGLTALSLAGQLIVACGLVLFHETSTERALAGGTAVFVLALVLYLLNRVSLHRFICGVAMAFSLYFMLGGNPVNSLFDGNGMMVVSVLLPLVLNCVAIGLWLASRPVGAHPGLAPLTWAFTLCATAIPMMGVYYDFELMTLTRGVLLFSSAMPALFAALLMWPKRALVSRKMMVAVPVVLLVLSPFWQGMPGIAMAVMWMLGGFALARPLLMAFGLACLPVYLVRNIYLTDLTLLDKAVWLGGAGVFMLLLWAIWQAAISHRTRQAVGVAHANPESAS</sequence>
<feature type="transmembrane region" description="Helical" evidence="1">
    <location>
        <begin position="356"/>
        <end position="377"/>
    </location>
</feature>
<feature type="transmembrane region" description="Helical" evidence="1">
    <location>
        <begin position="262"/>
        <end position="282"/>
    </location>
</feature>
<name>A0A5C0AYC3_9BURK</name>
<evidence type="ECO:0000259" key="2">
    <source>
        <dbReference type="Pfam" id="PF14351"/>
    </source>
</evidence>
<feature type="transmembrane region" description="Helical" evidence="1">
    <location>
        <begin position="294"/>
        <end position="312"/>
    </location>
</feature>
<proteinExistence type="predicted"/>
<feature type="transmembrane region" description="Helical" evidence="1">
    <location>
        <begin position="237"/>
        <end position="256"/>
    </location>
</feature>
<feature type="transmembrane region" description="Helical" evidence="1">
    <location>
        <begin position="96"/>
        <end position="113"/>
    </location>
</feature>
<feature type="transmembrane region" description="Helical" evidence="1">
    <location>
        <begin position="204"/>
        <end position="225"/>
    </location>
</feature>
<feature type="domain" description="DUF4401" evidence="2">
    <location>
        <begin position="60"/>
        <end position="376"/>
    </location>
</feature>
<gene>
    <name evidence="3" type="ORF">FXN63_17650</name>
</gene>
<dbReference type="EMBL" id="CP043046">
    <property type="protein sequence ID" value="QEI07459.1"/>
    <property type="molecule type" value="Genomic_DNA"/>
</dbReference>
<feature type="transmembrane region" description="Helical" evidence="1">
    <location>
        <begin position="175"/>
        <end position="192"/>
    </location>
</feature>
<dbReference type="AlphaFoldDB" id="A0A5C0AYC3"/>
<dbReference type="InterPro" id="IPR025513">
    <property type="entry name" value="DUF4401"/>
</dbReference>
<dbReference type="Pfam" id="PF14351">
    <property type="entry name" value="DUF4401"/>
    <property type="match status" value="1"/>
</dbReference>